<comment type="caution">
    <text evidence="13">The sequence shown here is derived from an EMBL/GenBank/DDBJ whole genome shotgun (WGS) entry which is preliminary data.</text>
</comment>
<dbReference type="PROSITE" id="PS52029">
    <property type="entry name" value="LD_TPASE"/>
    <property type="match status" value="1"/>
</dbReference>
<comment type="pathway">
    <text evidence="8">Glycan biosynthesis.</text>
</comment>
<dbReference type="InterPro" id="IPR038063">
    <property type="entry name" value="Transpep_catalytic_dom"/>
</dbReference>
<feature type="active site" description="Nucleophile" evidence="9">
    <location>
        <position position="378"/>
    </location>
</feature>
<dbReference type="RefSeq" id="WP_071310232.1">
    <property type="nucleotide sequence ID" value="NZ_MLQR01000031.1"/>
</dbReference>
<evidence type="ECO:0000259" key="11">
    <source>
        <dbReference type="PROSITE" id="PS51782"/>
    </source>
</evidence>
<dbReference type="OrthoDB" id="9787225at2"/>
<evidence type="ECO:0000256" key="6">
    <source>
        <dbReference type="ARBA" id="ARBA00022984"/>
    </source>
</evidence>
<feature type="domain" description="LysM" evidence="11">
    <location>
        <begin position="162"/>
        <end position="210"/>
    </location>
</feature>
<dbReference type="Pfam" id="PF01476">
    <property type="entry name" value="LysM"/>
    <property type="match status" value="2"/>
</dbReference>
<feature type="domain" description="LysM" evidence="11">
    <location>
        <begin position="217"/>
        <end position="265"/>
    </location>
</feature>
<name>A0A1S2LJS1_9BACI</name>
<evidence type="ECO:0000259" key="12">
    <source>
        <dbReference type="PROSITE" id="PS52029"/>
    </source>
</evidence>
<keyword evidence="10" id="KW-1133">Transmembrane helix</keyword>
<dbReference type="FunFam" id="2.40.440.10:FF:000003">
    <property type="entry name" value="L,D-transpeptidase YciB"/>
    <property type="match status" value="1"/>
</dbReference>
<dbReference type="InterPro" id="IPR050979">
    <property type="entry name" value="LD-transpeptidase"/>
</dbReference>
<evidence type="ECO:0000313" key="13">
    <source>
        <dbReference type="EMBL" id="OIJ12554.1"/>
    </source>
</evidence>
<dbReference type="GO" id="GO:0071555">
    <property type="term" value="P:cell wall organization"/>
    <property type="evidence" value="ECO:0007669"/>
    <property type="project" value="UniProtKB-UniRule"/>
</dbReference>
<dbReference type="InterPro" id="IPR018392">
    <property type="entry name" value="LysM"/>
</dbReference>
<sequence length="404" mass="45605">MQDQFNRGYTSRKKRKRPKKNSFIFPAITIVISVYFLGVYTSDFITSIKANYKLPVLIEKKEDAEDVSKSQDDHVHTIEEAPLDELNEMSLEASVFLESVNDTPPKQSVKNQNIYHSEEKETVNGTVMKTETILETNNREQNRNIQPEEEPSIVKPVAQKIVSHVVQPKETLYSITMKYYLDSSYKTKVASFNGITSPSTDIQVGMHLELPDPLILAFHEVKQGETLFSITRQYYQASIYQDRLATYNSIIDPTKDIKPGLVLSIPNFSVIKEPSKRSYSILINKGENTLIVYQDNKQVKRFQVATGKSPSLTPEGTFKIVNKIEPWYITSDIPGGDPNNPLGSHWLGLDVPGTNGSTYGIHGTNNPNSIGSYVSKGCIRMHNTDIQWLYNHIPTNTIVIIEGN</sequence>
<evidence type="ECO:0000256" key="5">
    <source>
        <dbReference type="ARBA" id="ARBA00022960"/>
    </source>
</evidence>
<dbReference type="PANTHER" id="PTHR30582">
    <property type="entry name" value="L,D-TRANSPEPTIDASE"/>
    <property type="match status" value="1"/>
</dbReference>
<evidence type="ECO:0000256" key="7">
    <source>
        <dbReference type="ARBA" id="ARBA00023316"/>
    </source>
</evidence>
<accession>A0A1S2LJS1</accession>
<feature type="active site" description="Proton donor/acceptor" evidence="9">
    <location>
        <position position="362"/>
    </location>
</feature>
<evidence type="ECO:0000256" key="2">
    <source>
        <dbReference type="ARBA" id="ARBA00005992"/>
    </source>
</evidence>
<dbReference type="CDD" id="cd00118">
    <property type="entry name" value="LysM"/>
    <property type="match status" value="1"/>
</dbReference>
<comment type="similarity">
    <text evidence="2">Belongs to the YkuD family.</text>
</comment>
<keyword evidence="3" id="KW-0808">Transferase</keyword>
<dbReference type="PANTHER" id="PTHR30582:SF4">
    <property type="entry name" value="L,D-TRANSPEPTIDASE YQJB-RELATED"/>
    <property type="match status" value="1"/>
</dbReference>
<dbReference type="AlphaFoldDB" id="A0A1S2LJS1"/>
<dbReference type="InterPro" id="IPR036779">
    <property type="entry name" value="LysM_dom_sf"/>
</dbReference>
<feature type="domain" description="L,D-TPase catalytic" evidence="12">
    <location>
        <begin position="279"/>
        <end position="402"/>
    </location>
</feature>
<comment type="pathway">
    <text evidence="1 9">Cell wall biogenesis; peptidoglycan biosynthesis.</text>
</comment>
<dbReference type="Gene3D" id="2.40.440.10">
    <property type="entry name" value="L,D-transpeptidase catalytic domain-like"/>
    <property type="match status" value="1"/>
</dbReference>
<keyword evidence="6 9" id="KW-0573">Peptidoglycan synthesis</keyword>
<evidence type="ECO:0000256" key="9">
    <source>
        <dbReference type="PROSITE-ProRule" id="PRU01373"/>
    </source>
</evidence>
<dbReference type="SMART" id="SM00257">
    <property type="entry name" value="LysM"/>
    <property type="match status" value="2"/>
</dbReference>
<evidence type="ECO:0000313" key="14">
    <source>
        <dbReference type="Proteomes" id="UP000179524"/>
    </source>
</evidence>
<evidence type="ECO:0000256" key="1">
    <source>
        <dbReference type="ARBA" id="ARBA00004752"/>
    </source>
</evidence>
<gene>
    <name evidence="13" type="ORF">BKP37_14100</name>
</gene>
<reference evidence="13 14" key="1">
    <citation type="submission" date="2016-10" db="EMBL/GenBank/DDBJ databases">
        <title>Draft genome sequences of four alkaliphilic bacteria belonging to the Anaerobacillus genus.</title>
        <authorList>
            <person name="Bassil N.M."/>
            <person name="Lloyd J.R."/>
        </authorList>
    </citation>
    <scope>NUCLEOTIDE SEQUENCE [LARGE SCALE GENOMIC DNA]</scope>
    <source>
        <strain evidence="13 14">DSM 18345</strain>
    </source>
</reference>
<keyword evidence="10" id="KW-0812">Transmembrane</keyword>
<proteinExistence type="inferred from homology"/>
<evidence type="ECO:0000256" key="3">
    <source>
        <dbReference type="ARBA" id="ARBA00022679"/>
    </source>
</evidence>
<feature type="transmembrane region" description="Helical" evidence="10">
    <location>
        <begin position="21"/>
        <end position="40"/>
    </location>
</feature>
<dbReference type="Pfam" id="PF03734">
    <property type="entry name" value="YkuD"/>
    <property type="match status" value="1"/>
</dbReference>
<dbReference type="SUPFAM" id="SSF141523">
    <property type="entry name" value="L,D-transpeptidase catalytic domain-like"/>
    <property type="match status" value="1"/>
</dbReference>
<dbReference type="GO" id="GO:0071972">
    <property type="term" value="F:peptidoglycan L,D-transpeptidase activity"/>
    <property type="evidence" value="ECO:0007669"/>
    <property type="project" value="TreeGrafter"/>
</dbReference>
<evidence type="ECO:0008006" key="15">
    <source>
        <dbReference type="Google" id="ProtNLM"/>
    </source>
</evidence>
<dbReference type="InterPro" id="IPR005490">
    <property type="entry name" value="LD_TPept_cat_dom"/>
</dbReference>
<dbReference type="GO" id="GO:0018104">
    <property type="term" value="P:peptidoglycan-protein cross-linking"/>
    <property type="evidence" value="ECO:0007669"/>
    <property type="project" value="TreeGrafter"/>
</dbReference>
<dbReference type="PROSITE" id="PS51782">
    <property type="entry name" value="LYSM"/>
    <property type="match status" value="2"/>
</dbReference>
<protein>
    <recommendedName>
        <fullName evidence="15">LysM domain-containing protein</fullName>
    </recommendedName>
</protein>
<keyword evidence="10" id="KW-0472">Membrane</keyword>
<dbReference type="SUPFAM" id="SSF54106">
    <property type="entry name" value="LysM domain"/>
    <property type="match status" value="1"/>
</dbReference>
<keyword evidence="4" id="KW-0378">Hydrolase</keyword>
<dbReference type="Gene3D" id="3.10.350.10">
    <property type="entry name" value="LysM domain"/>
    <property type="match status" value="2"/>
</dbReference>
<dbReference type="GO" id="GO:0016740">
    <property type="term" value="F:transferase activity"/>
    <property type="evidence" value="ECO:0007669"/>
    <property type="project" value="UniProtKB-KW"/>
</dbReference>
<keyword evidence="7 9" id="KW-0961">Cell wall biogenesis/degradation</keyword>
<dbReference type="GO" id="GO:0008360">
    <property type="term" value="P:regulation of cell shape"/>
    <property type="evidence" value="ECO:0007669"/>
    <property type="project" value="UniProtKB-UniRule"/>
</dbReference>
<dbReference type="UniPathway" id="UPA00219"/>
<dbReference type="Proteomes" id="UP000179524">
    <property type="component" value="Unassembled WGS sequence"/>
</dbReference>
<dbReference type="EMBL" id="MLQR01000031">
    <property type="protein sequence ID" value="OIJ12554.1"/>
    <property type="molecule type" value="Genomic_DNA"/>
</dbReference>
<organism evidence="13 14">
    <name type="scientific">Anaerobacillus alkalilacustris</name>
    <dbReference type="NCBI Taxonomy" id="393763"/>
    <lineage>
        <taxon>Bacteria</taxon>
        <taxon>Bacillati</taxon>
        <taxon>Bacillota</taxon>
        <taxon>Bacilli</taxon>
        <taxon>Bacillales</taxon>
        <taxon>Bacillaceae</taxon>
        <taxon>Anaerobacillus</taxon>
    </lineage>
</organism>
<keyword evidence="5 9" id="KW-0133">Cell shape</keyword>
<evidence type="ECO:0000256" key="4">
    <source>
        <dbReference type="ARBA" id="ARBA00022801"/>
    </source>
</evidence>
<evidence type="ECO:0000256" key="8">
    <source>
        <dbReference type="ARBA" id="ARBA00060592"/>
    </source>
</evidence>
<evidence type="ECO:0000256" key="10">
    <source>
        <dbReference type="SAM" id="Phobius"/>
    </source>
</evidence>
<dbReference type="GO" id="GO:0005576">
    <property type="term" value="C:extracellular region"/>
    <property type="evidence" value="ECO:0007669"/>
    <property type="project" value="TreeGrafter"/>
</dbReference>
<keyword evidence="14" id="KW-1185">Reference proteome</keyword>
<dbReference type="CDD" id="cd16913">
    <property type="entry name" value="YkuD_like"/>
    <property type="match status" value="1"/>
</dbReference>